<evidence type="ECO:0000313" key="1">
    <source>
        <dbReference type="EMBL" id="RXG86360.1"/>
    </source>
</evidence>
<organism evidence="1 2">
    <name type="scientific">Bradyrhizobium zhanjiangense</name>
    <dbReference type="NCBI Taxonomy" id="1325107"/>
    <lineage>
        <taxon>Bacteria</taxon>
        <taxon>Pseudomonadati</taxon>
        <taxon>Pseudomonadota</taxon>
        <taxon>Alphaproteobacteria</taxon>
        <taxon>Hyphomicrobiales</taxon>
        <taxon>Nitrobacteraceae</taxon>
        <taxon>Bradyrhizobium</taxon>
    </lineage>
</organism>
<name>A0ABY0DA34_9BRAD</name>
<dbReference type="Proteomes" id="UP000289946">
    <property type="component" value="Unassembled WGS sequence"/>
</dbReference>
<proteinExistence type="predicted"/>
<accession>A0ABY0DA34</accession>
<protein>
    <submittedName>
        <fullName evidence="1">Uncharacterized protein</fullName>
    </submittedName>
</protein>
<keyword evidence="2" id="KW-1185">Reference proteome</keyword>
<reference evidence="1 2" key="1">
    <citation type="submission" date="2018-10" db="EMBL/GenBank/DDBJ databases">
        <title>Bradyrhizobium sp. nov., isolated from effective nodules of peanut in China.</title>
        <authorList>
            <person name="Li Y."/>
        </authorList>
    </citation>
    <scope>NUCLEOTIDE SEQUENCE [LARGE SCALE GENOMIC DNA]</scope>
    <source>
        <strain evidence="1 2">CCBAU 51781</strain>
    </source>
</reference>
<comment type="caution">
    <text evidence="1">The sequence shown here is derived from an EMBL/GenBank/DDBJ whole genome shotgun (WGS) entry which is preliminary data.</text>
</comment>
<gene>
    <name evidence="1" type="ORF">EAS62_37515</name>
</gene>
<evidence type="ECO:0000313" key="2">
    <source>
        <dbReference type="Proteomes" id="UP000289946"/>
    </source>
</evidence>
<dbReference type="EMBL" id="RDRA01000036">
    <property type="protein sequence ID" value="RXG86360.1"/>
    <property type="molecule type" value="Genomic_DNA"/>
</dbReference>
<sequence length="155" mass="16709">MRAIECHLPGTAVQEGRLPAMGRRLLETLVSGFGIGARAPRCASPHRSCSNQLFLQQQADQFGLTAHHGLVEYLGRMAARRSNPDSKRPSLSAVSLILIAALSYWARSRLVVVLRRKANLTGTTVIEGRGAYSTMIGNLPFEAPNACASDLAPRA</sequence>